<evidence type="ECO:0000256" key="3">
    <source>
        <dbReference type="ARBA" id="ARBA00022989"/>
    </source>
</evidence>
<proteinExistence type="predicted"/>
<keyword evidence="4 5" id="KW-0472">Membrane</keyword>
<dbReference type="PIRSF" id="PIRSF029962">
    <property type="entry name" value="UCP029962"/>
    <property type="match status" value="1"/>
</dbReference>
<dbReference type="AlphaFoldDB" id="A0A0A8X1V5"/>
<keyword evidence="8" id="KW-1185">Reference proteome</keyword>
<evidence type="ECO:0000256" key="4">
    <source>
        <dbReference type="ARBA" id="ARBA00023136"/>
    </source>
</evidence>
<gene>
    <name evidence="7" type="ORF">SAMD00020551_2097</name>
</gene>
<sequence>MKKFFKRIRLIFKVKRFFPFLIEFFTSKMVPVKQKVISTGLIIGYFLLPFDIIPDFLTLIGIVDDVGVLLIIFQQIIKMAPPELKEKHNLD</sequence>
<reference evidence="7 8" key="1">
    <citation type="submission" date="2013-06" db="EMBL/GenBank/DDBJ databases">
        <title>Whole genome shotgun sequence of Bacillus selenatarsenatis SF-1.</title>
        <authorList>
            <person name="Kuroda M."/>
            <person name="Sei K."/>
            <person name="Yamashita M."/>
            <person name="Ike M."/>
        </authorList>
    </citation>
    <scope>NUCLEOTIDE SEQUENCE [LARGE SCALE GENOMIC DNA]</scope>
    <source>
        <strain evidence="7 8">SF-1</strain>
    </source>
</reference>
<feature type="transmembrane region" description="Helical" evidence="5">
    <location>
        <begin position="36"/>
        <end position="53"/>
    </location>
</feature>
<comment type="subcellular location">
    <subcellularLocation>
        <location evidence="1">Endomembrane system</location>
        <topology evidence="1">Multi-pass membrane protein</topology>
    </subcellularLocation>
</comment>
<evidence type="ECO:0000256" key="2">
    <source>
        <dbReference type="ARBA" id="ARBA00022692"/>
    </source>
</evidence>
<evidence type="ECO:0000259" key="6">
    <source>
        <dbReference type="Pfam" id="PF06803"/>
    </source>
</evidence>
<evidence type="ECO:0000256" key="1">
    <source>
        <dbReference type="ARBA" id="ARBA00004127"/>
    </source>
</evidence>
<dbReference type="Pfam" id="PF06803">
    <property type="entry name" value="DUF1232"/>
    <property type="match status" value="1"/>
</dbReference>
<evidence type="ECO:0000256" key="5">
    <source>
        <dbReference type="SAM" id="Phobius"/>
    </source>
</evidence>
<dbReference type="InterPro" id="IPR010652">
    <property type="entry name" value="DUF1232"/>
</dbReference>
<protein>
    <recommendedName>
        <fullName evidence="6">DUF1232 domain-containing protein</fullName>
    </recommendedName>
</protein>
<dbReference type="Proteomes" id="UP000031014">
    <property type="component" value="Unassembled WGS sequence"/>
</dbReference>
<dbReference type="OrthoDB" id="2679475at2"/>
<organism evidence="7 8">
    <name type="scientific">Mesobacillus selenatarsenatis (strain DSM 18680 / JCM 14380 / FERM P-15431 / SF-1)</name>
    <dbReference type="NCBI Taxonomy" id="1321606"/>
    <lineage>
        <taxon>Bacteria</taxon>
        <taxon>Bacillati</taxon>
        <taxon>Bacillota</taxon>
        <taxon>Bacilli</taxon>
        <taxon>Bacillales</taxon>
        <taxon>Bacillaceae</taxon>
        <taxon>Mesobacillus</taxon>
    </lineage>
</organism>
<evidence type="ECO:0000313" key="7">
    <source>
        <dbReference type="EMBL" id="GAM13950.1"/>
    </source>
</evidence>
<accession>A0A0A8X1V5</accession>
<evidence type="ECO:0000313" key="8">
    <source>
        <dbReference type="Proteomes" id="UP000031014"/>
    </source>
</evidence>
<dbReference type="InterPro" id="IPR016941">
    <property type="entry name" value="UCP029962"/>
</dbReference>
<dbReference type="RefSeq" id="WP_041965754.1">
    <property type="nucleotide sequence ID" value="NZ_BASE01000044.1"/>
</dbReference>
<name>A0A0A8X1V5_MESS1</name>
<keyword evidence="3 5" id="KW-1133">Transmembrane helix</keyword>
<dbReference type="EMBL" id="BASE01000044">
    <property type="protein sequence ID" value="GAM13950.1"/>
    <property type="molecule type" value="Genomic_DNA"/>
</dbReference>
<dbReference type="GO" id="GO:0012505">
    <property type="term" value="C:endomembrane system"/>
    <property type="evidence" value="ECO:0007669"/>
    <property type="project" value="UniProtKB-SubCell"/>
</dbReference>
<dbReference type="STRING" id="1321606.SAMD00020551_2097"/>
<comment type="caution">
    <text evidence="7">The sequence shown here is derived from an EMBL/GenBank/DDBJ whole genome shotgun (WGS) entry which is preliminary data.</text>
</comment>
<feature type="domain" description="DUF1232" evidence="6">
    <location>
        <begin position="39"/>
        <end position="70"/>
    </location>
</feature>
<keyword evidence="2 5" id="KW-0812">Transmembrane</keyword>